<sequence length="42" mass="4862">MQTMSDVSVFAWNGFIIKYQEGIHGDYHCIVVGILELTIYRI</sequence>
<accession>A0A0E9U5H2</accession>
<protein>
    <submittedName>
        <fullName evidence="1">Uncharacterized protein</fullName>
    </submittedName>
</protein>
<reference evidence="1" key="2">
    <citation type="journal article" date="2015" name="Fish Shellfish Immunol.">
        <title>Early steps in the European eel (Anguilla anguilla)-Vibrio vulnificus interaction in the gills: Role of the RtxA13 toxin.</title>
        <authorList>
            <person name="Callol A."/>
            <person name="Pajuelo D."/>
            <person name="Ebbesson L."/>
            <person name="Teles M."/>
            <person name="MacKenzie S."/>
            <person name="Amaro C."/>
        </authorList>
    </citation>
    <scope>NUCLEOTIDE SEQUENCE</scope>
</reference>
<evidence type="ECO:0000313" key="1">
    <source>
        <dbReference type="EMBL" id="JAH61164.1"/>
    </source>
</evidence>
<organism evidence="1">
    <name type="scientific">Anguilla anguilla</name>
    <name type="common">European freshwater eel</name>
    <name type="synonym">Muraena anguilla</name>
    <dbReference type="NCBI Taxonomy" id="7936"/>
    <lineage>
        <taxon>Eukaryota</taxon>
        <taxon>Metazoa</taxon>
        <taxon>Chordata</taxon>
        <taxon>Craniata</taxon>
        <taxon>Vertebrata</taxon>
        <taxon>Euteleostomi</taxon>
        <taxon>Actinopterygii</taxon>
        <taxon>Neopterygii</taxon>
        <taxon>Teleostei</taxon>
        <taxon>Anguilliformes</taxon>
        <taxon>Anguillidae</taxon>
        <taxon>Anguilla</taxon>
    </lineage>
</organism>
<reference evidence="1" key="1">
    <citation type="submission" date="2014-11" db="EMBL/GenBank/DDBJ databases">
        <authorList>
            <person name="Amaro Gonzalez C."/>
        </authorList>
    </citation>
    <scope>NUCLEOTIDE SEQUENCE</scope>
</reference>
<dbReference type="EMBL" id="GBXM01047413">
    <property type="protein sequence ID" value="JAH61164.1"/>
    <property type="molecule type" value="Transcribed_RNA"/>
</dbReference>
<dbReference type="AlphaFoldDB" id="A0A0E9U5H2"/>
<name>A0A0E9U5H2_ANGAN</name>
<proteinExistence type="predicted"/>